<accession>A0A8X6JDJ4</accession>
<protein>
    <submittedName>
        <fullName evidence="1">Uncharacterized protein</fullName>
    </submittedName>
</protein>
<evidence type="ECO:0000313" key="2">
    <source>
        <dbReference type="Proteomes" id="UP000887116"/>
    </source>
</evidence>
<proteinExistence type="predicted"/>
<reference evidence="1" key="1">
    <citation type="submission" date="2020-07" db="EMBL/GenBank/DDBJ databases">
        <title>Multicomponent nature underlies the extraordinary mechanical properties of spider dragline silk.</title>
        <authorList>
            <person name="Kono N."/>
            <person name="Nakamura H."/>
            <person name="Mori M."/>
            <person name="Yoshida Y."/>
            <person name="Ohtoshi R."/>
            <person name="Malay A.D."/>
            <person name="Moran D.A.P."/>
            <person name="Tomita M."/>
            <person name="Numata K."/>
            <person name="Arakawa K."/>
        </authorList>
    </citation>
    <scope>NUCLEOTIDE SEQUENCE</scope>
</reference>
<comment type="caution">
    <text evidence="1">The sequence shown here is derived from an EMBL/GenBank/DDBJ whole genome shotgun (WGS) entry which is preliminary data.</text>
</comment>
<name>A0A8X6JDJ4_TRICU</name>
<dbReference type="EMBL" id="BMAO01018132">
    <property type="protein sequence ID" value="GFR21278.1"/>
    <property type="molecule type" value="Genomic_DNA"/>
</dbReference>
<dbReference type="AlphaFoldDB" id="A0A8X6JDJ4"/>
<gene>
    <name evidence="1" type="ORF">TNCT_12441</name>
</gene>
<keyword evidence="2" id="KW-1185">Reference proteome</keyword>
<evidence type="ECO:0000313" key="1">
    <source>
        <dbReference type="EMBL" id="GFR21278.1"/>
    </source>
</evidence>
<dbReference type="Proteomes" id="UP000887116">
    <property type="component" value="Unassembled WGS sequence"/>
</dbReference>
<organism evidence="1 2">
    <name type="scientific">Trichonephila clavata</name>
    <name type="common">Joro spider</name>
    <name type="synonym">Nephila clavata</name>
    <dbReference type="NCBI Taxonomy" id="2740835"/>
    <lineage>
        <taxon>Eukaryota</taxon>
        <taxon>Metazoa</taxon>
        <taxon>Ecdysozoa</taxon>
        <taxon>Arthropoda</taxon>
        <taxon>Chelicerata</taxon>
        <taxon>Arachnida</taxon>
        <taxon>Araneae</taxon>
        <taxon>Araneomorphae</taxon>
        <taxon>Entelegynae</taxon>
        <taxon>Araneoidea</taxon>
        <taxon>Nephilidae</taxon>
        <taxon>Trichonephila</taxon>
    </lineage>
</organism>
<sequence>MMGCSSFSHTCDNTTPISRFEHHTLKMKGFVKSGLCRTGFLDSLVLNSSNAFWQELFQSRVDFLFRPLSESVSGAAITENSGISSIITANPKKVLT</sequence>